<gene>
    <name evidence="2" type="ORF">ACFQ5X_24905</name>
</gene>
<proteinExistence type="predicted"/>
<reference evidence="3" key="1">
    <citation type="journal article" date="2019" name="Int. J. Syst. Evol. Microbiol.">
        <title>The Global Catalogue of Microorganisms (GCM) 10K type strain sequencing project: providing services to taxonomists for standard genome sequencing and annotation.</title>
        <authorList>
            <consortium name="The Broad Institute Genomics Platform"/>
            <consortium name="The Broad Institute Genome Sequencing Center for Infectious Disease"/>
            <person name="Wu L."/>
            <person name="Ma J."/>
        </authorList>
    </citation>
    <scope>NUCLEOTIDE SEQUENCE [LARGE SCALE GENOMIC DNA]</scope>
    <source>
        <strain evidence="3">CGMCC 4.7020</strain>
    </source>
</reference>
<dbReference type="RefSeq" id="WP_381328779.1">
    <property type="nucleotide sequence ID" value="NZ_JBHTMM010000033.1"/>
</dbReference>
<dbReference type="Proteomes" id="UP001597058">
    <property type="component" value="Unassembled WGS sequence"/>
</dbReference>
<evidence type="ECO:0000313" key="3">
    <source>
        <dbReference type="Proteomes" id="UP001597058"/>
    </source>
</evidence>
<name>A0ABW3XJE2_9ACTN</name>
<evidence type="ECO:0000313" key="2">
    <source>
        <dbReference type="EMBL" id="MFD1309084.1"/>
    </source>
</evidence>
<keyword evidence="3" id="KW-1185">Reference proteome</keyword>
<comment type="caution">
    <text evidence="2">The sequence shown here is derived from an EMBL/GenBank/DDBJ whole genome shotgun (WGS) entry which is preliminary data.</text>
</comment>
<sequence>MTTPSLPTDAAATSEGPVPPSSADFVFGGRNVSTGQHIAGLLNAGQLESVGTPRKLPQDIWPDVDPAVVQEIWDRGAATGWRAAQYAAAPRFYRDELTRLQGQLREAGFEAMGSMVARSLRLVSVAHPADDDEPRGH</sequence>
<evidence type="ECO:0000256" key="1">
    <source>
        <dbReference type="SAM" id="MobiDB-lite"/>
    </source>
</evidence>
<organism evidence="2 3">
    <name type="scientific">Streptomyces kaempferi</name>
    <dbReference type="NCBI Taxonomy" id="333725"/>
    <lineage>
        <taxon>Bacteria</taxon>
        <taxon>Bacillati</taxon>
        <taxon>Actinomycetota</taxon>
        <taxon>Actinomycetes</taxon>
        <taxon>Kitasatosporales</taxon>
        <taxon>Streptomycetaceae</taxon>
        <taxon>Streptomyces</taxon>
    </lineage>
</organism>
<accession>A0ABW3XJE2</accession>
<evidence type="ECO:0008006" key="4">
    <source>
        <dbReference type="Google" id="ProtNLM"/>
    </source>
</evidence>
<protein>
    <recommendedName>
        <fullName evidence="4">SAM-dependent methyltransferase</fullName>
    </recommendedName>
</protein>
<feature type="region of interest" description="Disordered" evidence="1">
    <location>
        <begin position="1"/>
        <end position="21"/>
    </location>
</feature>
<dbReference type="EMBL" id="JBHTMM010000033">
    <property type="protein sequence ID" value="MFD1309084.1"/>
    <property type="molecule type" value="Genomic_DNA"/>
</dbReference>